<organism evidence="1 2">
    <name type="scientific">Botryobasidium botryosum (strain FD-172 SS1)</name>
    <dbReference type="NCBI Taxonomy" id="930990"/>
    <lineage>
        <taxon>Eukaryota</taxon>
        <taxon>Fungi</taxon>
        <taxon>Dikarya</taxon>
        <taxon>Basidiomycota</taxon>
        <taxon>Agaricomycotina</taxon>
        <taxon>Agaricomycetes</taxon>
        <taxon>Cantharellales</taxon>
        <taxon>Botryobasidiaceae</taxon>
        <taxon>Botryobasidium</taxon>
    </lineage>
</organism>
<dbReference type="HOGENOM" id="CLU_084244_0_0_1"/>
<name>A0A067MTR0_BOTB1</name>
<keyword evidence="2" id="KW-1185">Reference proteome</keyword>
<dbReference type="Proteomes" id="UP000027195">
    <property type="component" value="Unassembled WGS sequence"/>
</dbReference>
<reference evidence="2" key="1">
    <citation type="journal article" date="2014" name="Proc. Natl. Acad. Sci. U.S.A.">
        <title>Extensive sampling of basidiomycete genomes demonstrates inadequacy of the white-rot/brown-rot paradigm for wood decay fungi.</title>
        <authorList>
            <person name="Riley R."/>
            <person name="Salamov A.A."/>
            <person name="Brown D.W."/>
            <person name="Nagy L.G."/>
            <person name="Floudas D."/>
            <person name="Held B.W."/>
            <person name="Levasseur A."/>
            <person name="Lombard V."/>
            <person name="Morin E."/>
            <person name="Otillar R."/>
            <person name="Lindquist E.A."/>
            <person name="Sun H."/>
            <person name="LaButti K.M."/>
            <person name="Schmutz J."/>
            <person name="Jabbour D."/>
            <person name="Luo H."/>
            <person name="Baker S.E."/>
            <person name="Pisabarro A.G."/>
            <person name="Walton J.D."/>
            <person name="Blanchette R.A."/>
            <person name="Henrissat B."/>
            <person name="Martin F."/>
            <person name="Cullen D."/>
            <person name="Hibbett D.S."/>
            <person name="Grigoriev I.V."/>
        </authorList>
    </citation>
    <scope>NUCLEOTIDE SEQUENCE [LARGE SCALE GENOMIC DNA]</scope>
    <source>
        <strain evidence="2">FD-172 SS1</strain>
    </source>
</reference>
<evidence type="ECO:0000313" key="1">
    <source>
        <dbReference type="EMBL" id="KDQ18984.1"/>
    </source>
</evidence>
<proteinExistence type="predicted"/>
<sequence length="288" mass="33081">MAEWKQDTIRTIAEVAARDPNLFATWYLVEDWDPPSLYHQVFLIDASGRGYVQKVSIISPFVVRLISEGLDRHGGPKIWGEFEMFKKASSHDSGHRIWASHSMSAIVEWETRQAKLHCITRPPDANRVLESTGLTFPLPRPIPYDNMDSWPHELGKVHTYPTLFQPKTRTEGAFGSVLVAQDYTAFFEATVSHHVSDTLPELYGRLDALVGALEAAQMSERLPSESCKWRLVFLVPKKDLEYWMYARSWRENVPKGNWKEHLDLYVFCPGVGMLEVQERPRYKTACGR</sequence>
<evidence type="ECO:0000313" key="2">
    <source>
        <dbReference type="Proteomes" id="UP000027195"/>
    </source>
</evidence>
<gene>
    <name evidence="1" type="ORF">BOTBODRAFT_480760</name>
</gene>
<dbReference type="AlphaFoldDB" id="A0A067MTR0"/>
<protein>
    <submittedName>
        <fullName evidence="1">Uncharacterized protein</fullName>
    </submittedName>
</protein>
<dbReference type="EMBL" id="KL198020">
    <property type="protein sequence ID" value="KDQ18984.1"/>
    <property type="molecule type" value="Genomic_DNA"/>
</dbReference>
<accession>A0A067MTR0</accession>
<dbReference type="InParanoid" id="A0A067MTR0"/>